<dbReference type="SMART" id="SM00966">
    <property type="entry name" value="SpoVT_AbrB"/>
    <property type="match status" value="1"/>
</dbReference>
<name>A0A1T0AQV7_9PAST</name>
<gene>
    <name evidence="2" type="ORF">B0187_08300</name>
</gene>
<dbReference type="GO" id="GO:0097351">
    <property type="term" value="F:toxin sequestering activity"/>
    <property type="evidence" value="ECO:0007669"/>
    <property type="project" value="InterPro"/>
</dbReference>
<comment type="caution">
    <text evidence="2">The sequence shown here is derived from an EMBL/GenBank/DDBJ whole genome shotgun (WGS) entry which is preliminary data.</text>
</comment>
<dbReference type="STRING" id="734.B0187_08300"/>
<evidence type="ECO:0000313" key="2">
    <source>
        <dbReference type="EMBL" id="OOR98437.1"/>
    </source>
</evidence>
<dbReference type="PANTHER" id="PTHR40516:SF1">
    <property type="entry name" value="ANTITOXIN CHPS-RELATED"/>
    <property type="match status" value="1"/>
</dbReference>
<dbReference type="OrthoDB" id="9795766at2"/>
<proteinExistence type="predicted"/>
<dbReference type="InterPro" id="IPR007159">
    <property type="entry name" value="SpoVT-AbrB_dom"/>
</dbReference>
<keyword evidence="3" id="KW-1185">Reference proteome</keyword>
<dbReference type="Pfam" id="PF04014">
    <property type="entry name" value="MazE_antitoxin"/>
    <property type="match status" value="1"/>
</dbReference>
<protein>
    <submittedName>
        <fullName evidence="2">PbsX family transcriptional regulator</fullName>
    </submittedName>
</protein>
<dbReference type="AlphaFoldDB" id="A0A1T0AQV7"/>
<feature type="domain" description="SpoVT-AbrB" evidence="1">
    <location>
        <begin position="6"/>
        <end position="51"/>
    </location>
</feature>
<reference evidence="2 3" key="1">
    <citation type="submission" date="2017-02" db="EMBL/GenBank/DDBJ databases">
        <title>Draft genome sequence of Haemophilus paracuniculus CCUG 43573 type strain.</title>
        <authorList>
            <person name="Engstrom-Jakobsson H."/>
            <person name="Salva-Serra F."/>
            <person name="Thorell K."/>
            <person name="Gonzales-Siles L."/>
            <person name="Karlsson R."/>
            <person name="Boulund F."/>
            <person name="Engstrand L."/>
            <person name="Kristiansson E."/>
            <person name="Moore E."/>
        </authorList>
    </citation>
    <scope>NUCLEOTIDE SEQUENCE [LARGE SCALE GENOMIC DNA]</scope>
    <source>
        <strain evidence="2 3">CCUG 43573</strain>
    </source>
</reference>
<dbReference type="InterPro" id="IPR039052">
    <property type="entry name" value="Antitox_PemI-like"/>
</dbReference>
<sequence>MQVTVKKWGNSVGVRIPSMILDTLAIQAEHLVDIRAENGKIVIEPIRPANSYQLQDLVAQITPDNLHSEVSTGQVVGNEV</sequence>
<dbReference type="RefSeq" id="WP_078237398.1">
    <property type="nucleotide sequence ID" value="NZ_MUYA01000012.1"/>
</dbReference>
<dbReference type="GO" id="GO:0003677">
    <property type="term" value="F:DNA binding"/>
    <property type="evidence" value="ECO:0007669"/>
    <property type="project" value="InterPro"/>
</dbReference>
<evidence type="ECO:0000313" key="3">
    <source>
        <dbReference type="Proteomes" id="UP000190867"/>
    </source>
</evidence>
<dbReference type="PANTHER" id="PTHR40516">
    <property type="entry name" value="ANTITOXIN CHPS-RELATED"/>
    <property type="match status" value="1"/>
</dbReference>
<dbReference type="Gene3D" id="2.10.260.10">
    <property type="match status" value="1"/>
</dbReference>
<organism evidence="2 3">
    <name type="scientific">Haemophilus paracuniculus</name>
    <dbReference type="NCBI Taxonomy" id="734"/>
    <lineage>
        <taxon>Bacteria</taxon>
        <taxon>Pseudomonadati</taxon>
        <taxon>Pseudomonadota</taxon>
        <taxon>Gammaproteobacteria</taxon>
        <taxon>Pasteurellales</taxon>
        <taxon>Pasteurellaceae</taxon>
        <taxon>Haemophilus</taxon>
    </lineage>
</organism>
<dbReference type="Proteomes" id="UP000190867">
    <property type="component" value="Unassembled WGS sequence"/>
</dbReference>
<dbReference type="InterPro" id="IPR037914">
    <property type="entry name" value="SpoVT-AbrB_sf"/>
</dbReference>
<accession>A0A1T0AQV7</accession>
<dbReference type="SUPFAM" id="SSF89447">
    <property type="entry name" value="AbrB/MazE/MraZ-like"/>
    <property type="match status" value="1"/>
</dbReference>
<evidence type="ECO:0000259" key="1">
    <source>
        <dbReference type="SMART" id="SM00966"/>
    </source>
</evidence>
<dbReference type="EMBL" id="MUYA01000012">
    <property type="protein sequence ID" value="OOR98437.1"/>
    <property type="molecule type" value="Genomic_DNA"/>
</dbReference>